<evidence type="ECO:0000313" key="2">
    <source>
        <dbReference type="Proteomes" id="UP001489719"/>
    </source>
</evidence>
<proteinExistence type="predicted"/>
<keyword evidence="2" id="KW-1185">Reference proteome</keyword>
<dbReference type="EMBL" id="MU970100">
    <property type="protein sequence ID" value="KAK9321376.1"/>
    <property type="molecule type" value="Genomic_DNA"/>
</dbReference>
<organism evidence="1 2">
    <name type="scientific">Lipomyces orientalis</name>
    <dbReference type="NCBI Taxonomy" id="1233043"/>
    <lineage>
        <taxon>Eukaryota</taxon>
        <taxon>Fungi</taxon>
        <taxon>Dikarya</taxon>
        <taxon>Ascomycota</taxon>
        <taxon>Saccharomycotina</taxon>
        <taxon>Lipomycetes</taxon>
        <taxon>Lipomycetales</taxon>
        <taxon>Lipomycetaceae</taxon>
        <taxon>Lipomyces</taxon>
    </lineage>
</organism>
<comment type="caution">
    <text evidence="1">The sequence shown here is derived from an EMBL/GenBank/DDBJ whole genome shotgun (WGS) entry which is preliminary data.</text>
</comment>
<gene>
    <name evidence="1" type="ORF">V1517DRAFT_353805</name>
</gene>
<dbReference type="Proteomes" id="UP001489719">
    <property type="component" value="Unassembled WGS sequence"/>
</dbReference>
<sequence>MLHRQFGFSLFSKIPTINVKTWYLCKKVINGGTVLSPIVYDCCPKVSDVIFLGACAEETDCPTCHERCYQPSGSSRQSRKTNARIFAQTELARTIQELSQELTRNCPDEPESVRDRKNGDLLKRLMNHGFKTNTKIALRLSVDGVQKDTYQVWPITGTFMNVPLEIKHLSECGKTVWNVADGFLH</sequence>
<reference evidence="2" key="1">
    <citation type="journal article" date="2024" name="Front. Bioeng. Biotechnol.">
        <title>Genome-scale model development and genomic sequencing of the oleaginous clade Lipomyces.</title>
        <authorList>
            <person name="Czajka J.J."/>
            <person name="Han Y."/>
            <person name="Kim J."/>
            <person name="Mondo S.J."/>
            <person name="Hofstad B.A."/>
            <person name="Robles A."/>
            <person name="Haridas S."/>
            <person name="Riley R."/>
            <person name="LaButti K."/>
            <person name="Pangilinan J."/>
            <person name="Andreopoulos W."/>
            <person name="Lipzen A."/>
            <person name="Yan J."/>
            <person name="Wang M."/>
            <person name="Ng V."/>
            <person name="Grigoriev I.V."/>
            <person name="Spatafora J.W."/>
            <person name="Magnuson J.K."/>
            <person name="Baker S.E."/>
            <person name="Pomraning K.R."/>
        </authorList>
    </citation>
    <scope>NUCLEOTIDE SEQUENCE [LARGE SCALE GENOMIC DNA]</scope>
    <source>
        <strain evidence="2">CBS 10300</strain>
    </source>
</reference>
<evidence type="ECO:0000313" key="1">
    <source>
        <dbReference type="EMBL" id="KAK9321376.1"/>
    </source>
</evidence>
<name>A0ACC3TK92_9ASCO</name>
<protein>
    <submittedName>
        <fullName evidence="1">Uncharacterized protein</fullName>
    </submittedName>
</protein>
<accession>A0ACC3TK92</accession>